<gene>
    <name evidence="1" type="ORF">SCALOS_LOCUS9620</name>
</gene>
<sequence>HTTPEERQKVFDLSNNESTKQSKAYELFNFLNPLIKLPDRQTLSGSSLKLIGVMIVTSEGKPYIWKVMDISTERENYLKVIEKTEDIIDELKNINVN</sequence>
<proteinExistence type="predicted"/>
<feature type="non-terminal residue" evidence="1">
    <location>
        <position position="1"/>
    </location>
</feature>
<reference evidence="1" key="1">
    <citation type="submission" date="2021-06" db="EMBL/GenBank/DDBJ databases">
        <authorList>
            <person name="Kallberg Y."/>
            <person name="Tangrot J."/>
            <person name="Rosling A."/>
        </authorList>
    </citation>
    <scope>NUCLEOTIDE SEQUENCE</scope>
    <source>
        <strain evidence="1">AU212A</strain>
    </source>
</reference>
<organism evidence="1 2">
    <name type="scientific">Scutellospora calospora</name>
    <dbReference type="NCBI Taxonomy" id="85575"/>
    <lineage>
        <taxon>Eukaryota</taxon>
        <taxon>Fungi</taxon>
        <taxon>Fungi incertae sedis</taxon>
        <taxon>Mucoromycota</taxon>
        <taxon>Glomeromycotina</taxon>
        <taxon>Glomeromycetes</taxon>
        <taxon>Diversisporales</taxon>
        <taxon>Gigasporaceae</taxon>
        <taxon>Scutellospora</taxon>
    </lineage>
</organism>
<comment type="caution">
    <text evidence="1">The sequence shown here is derived from an EMBL/GenBank/DDBJ whole genome shotgun (WGS) entry which is preliminary data.</text>
</comment>
<dbReference type="Proteomes" id="UP000789860">
    <property type="component" value="Unassembled WGS sequence"/>
</dbReference>
<name>A0ACA9NUI3_9GLOM</name>
<protein>
    <submittedName>
        <fullName evidence="1">4460_t:CDS:1</fullName>
    </submittedName>
</protein>
<accession>A0ACA9NUI3</accession>
<keyword evidence="2" id="KW-1185">Reference proteome</keyword>
<feature type="non-terminal residue" evidence="1">
    <location>
        <position position="97"/>
    </location>
</feature>
<evidence type="ECO:0000313" key="1">
    <source>
        <dbReference type="EMBL" id="CAG8678024.1"/>
    </source>
</evidence>
<dbReference type="EMBL" id="CAJVPM010030892">
    <property type="protein sequence ID" value="CAG8678024.1"/>
    <property type="molecule type" value="Genomic_DNA"/>
</dbReference>
<evidence type="ECO:0000313" key="2">
    <source>
        <dbReference type="Proteomes" id="UP000789860"/>
    </source>
</evidence>